<dbReference type="OrthoDB" id="416741at2759"/>
<feature type="domain" description="DRBM" evidence="10">
    <location>
        <begin position="187"/>
        <end position="250"/>
    </location>
</feature>
<dbReference type="PROSITE" id="PS50142">
    <property type="entry name" value="RNASE_3_2"/>
    <property type="match status" value="1"/>
</dbReference>
<name>A0A6J5X8W3_PRUAR</name>
<protein>
    <recommendedName>
        <fullName evidence="14">RNase III domain-containing protein</fullName>
    </recommendedName>
</protein>
<dbReference type="Pfam" id="PF00636">
    <property type="entry name" value="Ribonuclease_3"/>
    <property type="match status" value="1"/>
</dbReference>
<accession>A0A6J5X8W3</accession>
<evidence type="ECO:0000313" key="13">
    <source>
        <dbReference type="Proteomes" id="UP000507245"/>
    </source>
</evidence>
<dbReference type="Proteomes" id="UP000507245">
    <property type="component" value="Unassembled WGS sequence"/>
</dbReference>
<dbReference type="SMART" id="SM00535">
    <property type="entry name" value="RIBOc"/>
    <property type="match status" value="1"/>
</dbReference>
<dbReference type="GO" id="GO:0046872">
    <property type="term" value="F:metal ion binding"/>
    <property type="evidence" value="ECO:0007669"/>
    <property type="project" value="UniProtKB-KW"/>
</dbReference>
<evidence type="ECO:0000259" key="11">
    <source>
        <dbReference type="PROSITE" id="PS50142"/>
    </source>
</evidence>
<keyword evidence="4" id="KW-0479">Metal-binding</keyword>
<dbReference type="PANTHER" id="PTHR14950:SF49">
    <property type="entry name" value="RIBONUCLEASE 3-LIKE PROTEIN 2-RELATED"/>
    <property type="match status" value="1"/>
</dbReference>
<evidence type="ECO:0000256" key="1">
    <source>
        <dbReference type="ARBA" id="ARBA00001936"/>
    </source>
</evidence>
<dbReference type="GO" id="GO:0003723">
    <property type="term" value="F:RNA binding"/>
    <property type="evidence" value="ECO:0007669"/>
    <property type="project" value="UniProtKB-UniRule"/>
</dbReference>
<dbReference type="SUPFAM" id="SSF69065">
    <property type="entry name" value="RNase III domain-like"/>
    <property type="match status" value="1"/>
</dbReference>
<dbReference type="GO" id="GO:0004525">
    <property type="term" value="F:ribonuclease III activity"/>
    <property type="evidence" value="ECO:0007669"/>
    <property type="project" value="InterPro"/>
</dbReference>
<dbReference type="PROSITE" id="PS50137">
    <property type="entry name" value="DS_RBD"/>
    <property type="match status" value="2"/>
</dbReference>
<evidence type="ECO:0000256" key="3">
    <source>
        <dbReference type="ARBA" id="ARBA00022722"/>
    </source>
</evidence>
<proteinExistence type="predicted"/>
<feature type="domain" description="DRBM" evidence="10">
    <location>
        <begin position="273"/>
        <end position="336"/>
    </location>
</feature>
<keyword evidence="8 9" id="KW-0694">RNA-binding</keyword>
<dbReference type="InterPro" id="IPR000999">
    <property type="entry name" value="RNase_III_dom"/>
</dbReference>
<keyword evidence="7" id="KW-0460">Magnesium</keyword>
<feature type="domain" description="RNase III" evidence="11">
    <location>
        <begin position="16"/>
        <end position="159"/>
    </location>
</feature>
<dbReference type="GO" id="GO:0030422">
    <property type="term" value="P:siRNA processing"/>
    <property type="evidence" value="ECO:0007669"/>
    <property type="project" value="TreeGrafter"/>
</dbReference>
<dbReference type="Pfam" id="PF00035">
    <property type="entry name" value="dsrm"/>
    <property type="match status" value="1"/>
</dbReference>
<dbReference type="GO" id="GO:0005634">
    <property type="term" value="C:nucleus"/>
    <property type="evidence" value="ECO:0007669"/>
    <property type="project" value="TreeGrafter"/>
</dbReference>
<sequence length="357" mass="39921">MNRSVQHPSPEMGQSVSAVEQILGYNFTNKRLLEEALTHPSYTESASYQRLEFIGDAAVSLALSNYFFLSNPGVDPGTLSLLRSANVSTEKLARVAVRHGLYHHLRHNAPALLNKVREFTEAVSGEDETPLVYGGSVKAPKILADIVESVAAAIYVDLNFDLEKLWMIFRGLLEPIVTLEDLQGQPQPVTMLFELCQKHGKHVDIKHWRDERKSIASVYVDGEFVASGSSEHKEFAKLDAAKVAVDKLSPSMGVNDESFEGVVLMDGSFHIEEAKQKLHEICDQKKWPRPIYHIEKDEGPSHEKRFVSSVKIATIDGVLYMKGDEKSRERDAENSALDDPGFKRISLYMTQSSTFCI</sequence>
<dbReference type="SUPFAM" id="SSF54768">
    <property type="entry name" value="dsRNA-binding domain-like"/>
    <property type="match status" value="2"/>
</dbReference>
<comment type="cofactor">
    <cofactor evidence="2">
        <name>Mg(2+)</name>
        <dbReference type="ChEBI" id="CHEBI:18420"/>
    </cofactor>
</comment>
<dbReference type="FunFam" id="1.10.1520.10:FF:000004">
    <property type="entry name" value="Endoribonuclease dicer-like 1"/>
    <property type="match status" value="1"/>
</dbReference>
<dbReference type="InterPro" id="IPR036389">
    <property type="entry name" value="RNase_III_sf"/>
</dbReference>
<evidence type="ECO:0000256" key="4">
    <source>
        <dbReference type="ARBA" id="ARBA00022723"/>
    </source>
</evidence>
<evidence type="ECO:0000259" key="10">
    <source>
        <dbReference type="PROSITE" id="PS50137"/>
    </source>
</evidence>
<keyword evidence="5" id="KW-0255">Endonuclease</keyword>
<keyword evidence="3" id="KW-0540">Nuclease</keyword>
<dbReference type="EMBL" id="CAEKKB010000004">
    <property type="protein sequence ID" value="CAB4308422.1"/>
    <property type="molecule type" value="Genomic_DNA"/>
</dbReference>
<dbReference type="CDD" id="cd00593">
    <property type="entry name" value="RIBOc"/>
    <property type="match status" value="1"/>
</dbReference>
<evidence type="ECO:0000256" key="6">
    <source>
        <dbReference type="ARBA" id="ARBA00022801"/>
    </source>
</evidence>
<evidence type="ECO:0000256" key="2">
    <source>
        <dbReference type="ARBA" id="ARBA00001946"/>
    </source>
</evidence>
<organism evidence="12 13">
    <name type="scientific">Prunus armeniaca</name>
    <name type="common">Apricot</name>
    <name type="synonym">Armeniaca vulgaris</name>
    <dbReference type="NCBI Taxonomy" id="36596"/>
    <lineage>
        <taxon>Eukaryota</taxon>
        <taxon>Viridiplantae</taxon>
        <taxon>Streptophyta</taxon>
        <taxon>Embryophyta</taxon>
        <taxon>Tracheophyta</taxon>
        <taxon>Spermatophyta</taxon>
        <taxon>Magnoliopsida</taxon>
        <taxon>eudicotyledons</taxon>
        <taxon>Gunneridae</taxon>
        <taxon>Pentapetalae</taxon>
        <taxon>rosids</taxon>
        <taxon>fabids</taxon>
        <taxon>Rosales</taxon>
        <taxon>Rosaceae</taxon>
        <taxon>Amygdaloideae</taxon>
        <taxon>Amygdaleae</taxon>
        <taxon>Prunus</taxon>
    </lineage>
</organism>
<dbReference type="PANTHER" id="PTHR14950">
    <property type="entry name" value="DICER-RELATED"/>
    <property type="match status" value="1"/>
</dbReference>
<evidence type="ECO:0000256" key="9">
    <source>
        <dbReference type="PROSITE-ProRule" id="PRU00266"/>
    </source>
</evidence>
<dbReference type="Pfam" id="PF14709">
    <property type="entry name" value="DND1_DSRM"/>
    <property type="match status" value="1"/>
</dbReference>
<reference evidence="13" key="1">
    <citation type="journal article" date="2020" name="Genome Biol.">
        <title>Gamete binning: chromosome-level and haplotype-resolved genome assembly enabled by high-throughput single-cell sequencing of gamete genomes.</title>
        <authorList>
            <person name="Campoy J.A."/>
            <person name="Sun H."/>
            <person name="Goel M."/>
            <person name="Jiao W.-B."/>
            <person name="Folz-Donahue K."/>
            <person name="Wang N."/>
            <person name="Rubio M."/>
            <person name="Liu C."/>
            <person name="Kukat C."/>
            <person name="Ruiz D."/>
            <person name="Huettel B."/>
            <person name="Schneeberger K."/>
        </authorList>
    </citation>
    <scope>NUCLEOTIDE SEQUENCE [LARGE SCALE GENOMIC DNA]</scope>
    <source>
        <strain evidence="13">cv. Rojo Pasion</strain>
    </source>
</reference>
<evidence type="ECO:0000256" key="7">
    <source>
        <dbReference type="ARBA" id="ARBA00022842"/>
    </source>
</evidence>
<dbReference type="Gene3D" id="1.10.1520.10">
    <property type="entry name" value="Ribonuclease III domain"/>
    <property type="match status" value="1"/>
</dbReference>
<dbReference type="SMART" id="SM00358">
    <property type="entry name" value="DSRM"/>
    <property type="match status" value="2"/>
</dbReference>
<evidence type="ECO:0008006" key="14">
    <source>
        <dbReference type="Google" id="ProtNLM"/>
    </source>
</evidence>
<dbReference type="AlphaFoldDB" id="A0A6J5X8W3"/>
<evidence type="ECO:0000256" key="5">
    <source>
        <dbReference type="ARBA" id="ARBA00022759"/>
    </source>
</evidence>
<keyword evidence="6" id="KW-0378">Hydrolase</keyword>
<comment type="cofactor">
    <cofactor evidence="1">
        <name>Mn(2+)</name>
        <dbReference type="ChEBI" id="CHEBI:29035"/>
    </cofactor>
</comment>
<keyword evidence="13" id="KW-1185">Reference proteome</keyword>
<dbReference type="GO" id="GO:0005737">
    <property type="term" value="C:cytoplasm"/>
    <property type="evidence" value="ECO:0007669"/>
    <property type="project" value="TreeGrafter"/>
</dbReference>
<evidence type="ECO:0000256" key="8">
    <source>
        <dbReference type="ARBA" id="ARBA00022884"/>
    </source>
</evidence>
<dbReference type="Gene3D" id="3.30.160.20">
    <property type="match status" value="2"/>
</dbReference>
<dbReference type="InterPro" id="IPR014720">
    <property type="entry name" value="dsRBD_dom"/>
</dbReference>
<gene>
    <name evidence="12" type="ORF">ORAREDHAP_LOCUS27855</name>
</gene>
<evidence type="ECO:0000313" key="12">
    <source>
        <dbReference type="EMBL" id="CAB4308422.1"/>
    </source>
</evidence>